<reference evidence="2 3" key="1">
    <citation type="submission" date="2019-03" db="EMBL/GenBank/DDBJ databases">
        <title>Genomic Encyclopedia of Type Strains, Phase IV (KMG-IV): sequencing the most valuable type-strain genomes for metagenomic binning, comparative biology and taxonomic classification.</title>
        <authorList>
            <person name="Goeker M."/>
        </authorList>
    </citation>
    <scope>NUCLEOTIDE SEQUENCE [LARGE SCALE GENOMIC DNA]</scope>
    <source>
        <strain evidence="2 3">DSM 45361</strain>
    </source>
</reference>
<proteinExistence type="predicted"/>
<dbReference type="InterPro" id="IPR041229">
    <property type="entry name" value="HEPN_Apea"/>
</dbReference>
<accession>A0A4R6S2H6</accession>
<name>A0A4R6S2H6_LABRH</name>
<organism evidence="2 3">
    <name type="scientific">Labedaea rhizosphaerae</name>
    <dbReference type="NCBI Taxonomy" id="598644"/>
    <lineage>
        <taxon>Bacteria</taxon>
        <taxon>Bacillati</taxon>
        <taxon>Actinomycetota</taxon>
        <taxon>Actinomycetes</taxon>
        <taxon>Pseudonocardiales</taxon>
        <taxon>Pseudonocardiaceae</taxon>
        <taxon>Labedaea</taxon>
    </lineage>
</organism>
<gene>
    <name evidence="2" type="ORF">EV186_106166</name>
</gene>
<dbReference type="AlphaFoldDB" id="A0A4R6S2H6"/>
<evidence type="ECO:0000313" key="3">
    <source>
        <dbReference type="Proteomes" id="UP000295444"/>
    </source>
</evidence>
<sequence>MEIEPGEHPARWWIPGREDHSVVGRYIVADDGAATIELNEDLQPPAPHLTQDGDEEFEFPLIGPQEYEILHGQAGHMALTAYRIDVTSATMQLGAAVRRERLRPLIVVEAYEFLGIDELVCMQARFEPRMASSMAWSKVDRSWGGSSEAGHAVTVTTTTMPEQSFELEIGSVTVDQFARVREMSKSSEAISILKALAFTLTLPEPRSLLDVANEWIRPLCLFLNLIDARPVRIMKFHFKSPTVLWPDENNPSNADIPPQQMWTTVRMRVGASKAYNPDKRKVSFVPLEELVWDSALPAWFSWFNSGAAEAQLMTLLLDPQYAWLESQFITAAQLVEGLHRKSYPAPEADIQKNQEFINRIVAALQGESFTSKDRNKVKSALKYRYEPSLEGRIVQLDAVSGHPLDRATRGRVKPLATAIAKLRNAFAHSSEARKVEELRPVQVARAALLLLGFSFLLTRAGLTDETACRYVEQSQFGSTWLWLVTNHSEFLLEDNA</sequence>
<protein>
    <recommendedName>
        <fullName evidence="1">Apea-like HEPN domain-containing protein</fullName>
    </recommendedName>
</protein>
<comment type="caution">
    <text evidence="2">The sequence shown here is derived from an EMBL/GenBank/DDBJ whole genome shotgun (WGS) entry which is preliminary data.</text>
</comment>
<feature type="domain" description="Apea-like HEPN" evidence="1">
    <location>
        <begin position="330"/>
        <end position="450"/>
    </location>
</feature>
<keyword evidence="3" id="KW-1185">Reference proteome</keyword>
<dbReference type="EMBL" id="SNXZ01000006">
    <property type="protein sequence ID" value="TDP93772.1"/>
    <property type="molecule type" value="Genomic_DNA"/>
</dbReference>
<dbReference type="Proteomes" id="UP000295444">
    <property type="component" value="Unassembled WGS sequence"/>
</dbReference>
<dbReference type="Pfam" id="PF18739">
    <property type="entry name" value="HEPN_Apea"/>
    <property type="match status" value="1"/>
</dbReference>
<dbReference type="RefSeq" id="WP_133852781.1">
    <property type="nucleotide sequence ID" value="NZ_SNXZ01000006.1"/>
</dbReference>
<evidence type="ECO:0000259" key="1">
    <source>
        <dbReference type="Pfam" id="PF18739"/>
    </source>
</evidence>
<evidence type="ECO:0000313" key="2">
    <source>
        <dbReference type="EMBL" id="TDP93772.1"/>
    </source>
</evidence>